<accession>A0A381V527</accession>
<dbReference type="Pfam" id="PF12705">
    <property type="entry name" value="PDDEXK_1"/>
    <property type="match status" value="1"/>
</dbReference>
<feature type="region of interest" description="Disordered" evidence="1">
    <location>
        <begin position="1"/>
        <end position="27"/>
    </location>
</feature>
<dbReference type="AlphaFoldDB" id="A0A381V527"/>
<dbReference type="Gene3D" id="3.90.320.10">
    <property type="match status" value="1"/>
</dbReference>
<dbReference type="EMBL" id="UINC01007875">
    <property type="protein sequence ID" value="SVA35489.1"/>
    <property type="molecule type" value="Genomic_DNA"/>
</dbReference>
<feature type="domain" description="PD-(D/E)XK endonuclease-like" evidence="2">
    <location>
        <begin position="70"/>
        <end position="263"/>
    </location>
</feature>
<dbReference type="InterPro" id="IPR011604">
    <property type="entry name" value="PDDEXK-like_dom_sf"/>
</dbReference>
<feature type="compositionally biased region" description="Polar residues" evidence="1">
    <location>
        <begin position="1"/>
        <end position="12"/>
    </location>
</feature>
<sequence length="298" mass="33689">MSNVSHNDSQTGGLPAAESRRTHFVDTQPVTTKTVNTLDNPFSRFGIKHLSATSMLQFRNDPALGIVYLVLGIREAGSPAMHRGTAVDEAIGSLLTQSTEPDLNQLKRTATNKYRALIESDPEHFNGRYVEQELRVLLRCLDVCFPLMCSWEQPSAYQKEIYLQIDGIEVPIRGFIDLLYPSEVRELKSTVKPKREITEDHAFQVSTYAMAIQQETGEWPEACVDYITPDSLQSYALDNVEAQAREVVDTASKIRTLLAAAKDESALRKSVQPDFSRWIWKYRPQSKRAAMEFFIRGV</sequence>
<evidence type="ECO:0000313" key="3">
    <source>
        <dbReference type="EMBL" id="SVA35489.1"/>
    </source>
</evidence>
<evidence type="ECO:0000259" key="2">
    <source>
        <dbReference type="Pfam" id="PF12705"/>
    </source>
</evidence>
<evidence type="ECO:0000256" key="1">
    <source>
        <dbReference type="SAM" id="MobiDB-lite"/>
    </source>
</evidence>
<organism evidence="3">
    <name type="scientific">marine metagenome</name>
    <dbReference type="NCBI Taxonomy" id="408172"/>
    <lineage>
        <taxon>unclassified sequences</taxon>
        <taxon>metagenomes</taxon>
        <taxon>ecological metagenomes</taxon>
    </lineage>
</organism>
<protein>
    <recommendedName>
        <fullName evidence="2">PD-(D/E)XK endonuclease-like domain-containing protein</fullName>
    </recommendedName>
</protein>
<proteinExistence type="predicted"/>
<reference evidence="3" key="1">
    <citation type="submission" date="2018-05" db="EMBL/GenBank/DDBJ databases">
        <authorList>
            <person name="Lanie J.A."/>
            <person name="Ng W.-L."/>
            <person name="Kazmierczak K.M."/>
            <person name="Andrzejewski T.M."/>
            <person name="Davidsen T.M."/>
            <person name="Wayne K.J."/>
            <person name="Tettelin H."/>
            <person name="Glass J.I."/>
            <person name="Rusch D."/>
            <person name="Podicherti R."/>
            <person name="Tsui H.-C.T."/>
            <person name="Winkler M.E."/>
        </authorList>
    </citation>
    <scope>NUCLEOTIDE SEQUENCE</scope>
</reference>
<dbReference type="InterPro" id="IPR038726">
    <property type="entry name" value="PDDEXK_AddAB-type"/>
</dbReference>
<name>A0A381V527_9ZZZZ</name>
<gene>
    <name evidence="3" type="ORF">METZ01_LOCUS88343</name>
</gene>